<evidence type="ECO:0000313" key="17">
    <source>
        <dbReference type="Proteomes" id="UP001212152"/>
    </source>
</evidence>
<feature type="region of interest" description="Disordered" evidence="14">
    <location>
        <begin position="146"/>
        <end position="188"/>
    </location>
</feature>
<evidence type="ECO:0000256" key="6">
    <source>
        <dbReference type="ARBA" id="ARBA00022729"/>
    </source>
</evidence>
<dbReference type="InterPro" id="IPR050371">
    <property type="entry name" value="Fungal_virulence_M36"/>
</dbReference>
<name>A0AAD5XM14_9FUNG</name>
<evidence type="ECO:0000256" key="5">
    <source>
        <dbReference type="ARBA" id="ARBA00022723"/>
    </source>
</evidence>
<organism evidence="16 17">
    <name type="scientific">Geranomyces variabilis</name>
    <dbReference type="NCBI Taxonomy" id="109894"/>
    <lineage>
        <taxon>Eukaryota</taxon>
        <taxon>Fungi</taxon>
        <taxon>Fungi incertae sedis</taxon>
        <taxon>Chytridiomycota</taxon>
        <taxon>Chytridiomycota incertae sedis</taxon>
        <taxon>Chytridiomycetes</taxon>
        <taxon>Spizellomycetales</taxon>
        <taxon>Powellomycetaceae</taxon>
        <taxon>Geranomyces</taxon>
    </lineage>
</organism>
<evidence type="ECO:0000256" key="4">
    <source>
        <dbReference type="ARBA" id="ARBA00022670"/>
    </source>
</evidence>
<comment type="cofactor">
    <cofactor evidence="12">
        <name>Zn(2+)</name>
        <dbReference type="ChEBI" id="CHEBI:29105"/>
    </cofactor>
    <text evidence="12">Binds 1 zinc ion per subunit.</text>
</comment>
<dbReference type="EMBL" id="JADGJQ010000032">
    <property type="protein sequence ID" value="KAJ3177640.1"/>
    <property type="molecule type" value="Genomic_DNA"/>
</dbReference>
<feature type="chain" id="PRO_5041768111" description="Extracellular metalloproteinase" evidence="13">
    <location>
        <begin position="29"/>
        <end position="723"/>
    </location>
</feature>
<proteinExistence type="inferred from homology"/>
<evidence type="ECO:0000256" key="9">
    <source>
        <dbReference type="ARBA" id="ARBA00023049"/>
    </source>
</evidence>
<dbReference type="CDD" id="cd09596">
    <property type="entry name" value="M36"/>
    <property type="match status" value="1"/>
</dbReference>
<dbReference type="GO" id="GO:0005615">
    <property type="term" value="C:extracellular space"/>
    <property type="evidence" value="ECO:0007669"/>
    <property type="project" value="InterPro"/>
</dbReference>
<keyword evidence="7 13" id="KW-0378">Hydrolase</keyword>
<dbReference type="InterPro" id="IPR011096">
    <property type="entry name" value="FTP_domain"/>
</dbReference>
<keyword evidence="9 13" id="KW-0482">Metalloprotease</keyword>
<keyword evidence="17" id="KW-1185">Reference proteome</keyword>
<dbReference type="AlphaFoldDB" id="A0AAD5XM14"/>
<dbReference type="Proteomes" id="UP001212152">
    <property type="component" value="Unassembled WGS sequence"/>
</dbReference>
<evidence type="ECO:0000256" key="2">
    <source>
        <dbReference type="ARBA" id="ARBA00006006"/>
    </source>
</evidence>
<sequence>MIPVANSRLLLLAALVLLASCSLSLVLAHSGARSHGNFGPRVRHQQYLHNVDPTTATVAPLASAANDDDTSDNRIQTALDYASQKSGVPIADLRVSSEHTSDHNGVTHVYLQQYSDGFEIANGVGNVNLDASGAILSFGNSFFTRPPPRLHTSGRGGTRGGGQVLFVNEADDNDGELPSSSSSSSSPGNDYIISQLKLGPADAVLSVARLLNMEIDDSKLREVPVDQFAPGSGEVPAFAVRGAPFALNDIPAKLKWIQDNDGRDLRLVWDLEVEMIDNWYNAFVDTAQGEVVQLIDWVSDASYNVYPLGTNDPESGDRVMVKDPSHPIASPMGWHNQGTGGKHTVTIGNNVYAHENLEGNSRWINNHRPDGGSSLEFDFPIDFKEHPKSYIDAAIVNLFYWNNAIHDLLYMYGFDEKAGNFQHDNVKRGGKGNDAVIANAQDGSGYNNANFATPRDGQQPRMRMYVWDVTTPFRDGDLEGGIVMHEYCHGLSIRLTGGPMNVGCLGWGESGGMGEGWGDFFATVTRTTANSTRNDNFGMGEYANGGHGIRKYLYSTDMEVNPSTYAFIERPGYWGVHAKGEVWAEILYEVYWNLVDKLGFDPDWFNTGLKAPSPSSEHYRDFATGALRARNKNDNKIDNNKPKPKPTRPAGNIVALQLVVDGMKLQPCHPTFVDARDAILQADEVNYGGEDLCDIWTAFAKRGLGVGAKPGGVEDFELPSKCK</sequence>
<evidence type="ECO:0000313" key="16">
    <source>
        <dbReference type="EMBL" id="KAJ3177640.1"/>
    </source>
</evidence>
<evidence type="ECO:0000256" key="3">
    <source>
        <dbReference type="ARBA" id="ARBA00022525"/>
    </source>
</evidence>
<keyword evidence="4 13" id="KW-0645">Protease</keyword>
<evidence type="ECO:0000256" key="8">
    <source>
        <dbReference type="ARBA" id="ARBA00022833"/>
    </source>
</evidence>
<dbReference type="SUPFAM" id="SSF55486">
    <property type="entry name" value="Metalloproteases ('zincins'), catalytic domain"/>
    <property type="match status" value="1"/>
</dbReference>
<dbReference type="InterPro" id="IPR027268">
    <property type="entry name" value="Peptidase_M4/M1_CTD_sf"/>
</dbReference>
<protein>
    <recommendedName>
        <fullName evidence="13">Extracellular metalloproteinase</fullName>
        <ecNumber evidence="13">3.4.24.-</ecNumber>
    </recommendedName>
    <alternativeName>
        <fullName evidence="13">Fungalysin</fullName>
    </alternativeName>
</protein>
<feature type="binding site" evidence="12">
    <location>
        <position position="485"/>
    </location>
    <ligand>
        <name>Zn(2+)</name>
        <dbReference type="ChEBI" id="CHEBI:29105"/>
        <note>catalytic</note>
    </ligand>
</feature>
<keyword evidence="5 12" id="KW-0479">Metal-binding</keyword>
<dbReference type="Pfam" id="PF02128">
    <property type="entry name" value="Peptidase_M36"/>
    <property type="match status" value="1"/>
</dbReference>
<dbReference type="PANTHER" id="PTHR33478">
    <property type="entry name" value="EXTRACELLULAR METALLOPROTEINASE MEP"/>
    <property type="match status" value="1"/>
</dbReference>
<evidence type="ECO:0000259" key="15">
    <source>
        <dbReference type="Pfam" id="PF07504"/>
    </source>
</evidence>
<dbReference type="GO" id="GO:0006508">
    <property type="term" value="P:proteolysis"/>
    <property type="evidence" value="ECO:0007669"/>
    <property type="project" value="UniProtKB-KW"/>
</dbReference>
<keyword evidence="3 13" id="KW-0964">Secreted</keyword>
<dbReference type="InterPro" id="IPR001842">
    <property type="entry name" value="Peptidase_M36"/>
</dbReference>
<feature type="domain" description="FTP" evidence="15">
    <location>
        <begin position="91"/>
        <end position="142"/>
    </location>
</feature>
<keyword evidence="6 13" id="KW-0732">Signal</keyword>
<feature type="binding site" evidence="12">
    <location>
        <position position="489"/>
    </location>
    <ligand>
        <name>Zn(2+)</name>
        <dbReference type="ChEBI" id="CHEBI:29105"/>
        <note>catalytic</note>
    </ligand>
</feature>
<evidence type="ECO:0000256" key="13">
    <source>
        <dbReference type="RuleBase" id="RU364017"/>
    </source>
</evidence>
<dbReference type="PANTHER" id="PTHR33478:SF1">
    <property type="entry name" value="EXTRACELLULAR METALLOPROTEINASE MEP"/>
    <property type="match status" value="1"/>
</dbReference>
<comment type="similarity">
    <text evidence="2 13">Belongs to the peptidase M36 family.</text>
</comment>
<dbReference type="Pfam" id="PF07504">
    <property type="entry name" value="FTP"/>
    <property type="match status" value="1"/>
</dbReference>
<dbReference type="GO" id="GO:0008270">
    <property type="term" value="F:zinc ion binding"/>
    <property type="evidence" value="ECO:0007669"/>
    <property type="project" value="InterPro"/>
</dbReference>
<feature type="signal peptide" evidence="13">
    <location>
        <begin position="1"/>
        <end position="28"/>
    </location>
</feature>
<dbReference type="EC" id="3.4.24.-" evidence="13"/>
<dbReference type="GO" id="GO:0004222">
    <property type="term" value="F:metalloendopeptidase activity"/>
    <property type="evidence" value="ECO:0007669"/>
    <property type="project" value="InterPro"/>
</dbReference>
<reference evidence="16" key="1">
    <citation type="submission" date="2020-05" db="EMBL/GenBank/DDBJ databases">
        <title>Phylogenomic resolution of chytrid fungi.</title>
        <authorList>
            <person name="Stajich J.E."/>
            <person name="Amses K."/>
            <person name="Simmons R."/>
            <person name="Seto K."/>
            <person name="Myers J."/>
            <person name="Bonds A."/>
            <person name="Quandt C.A."/>
            <person name="Barry K."/>
            <person name="Liu P."/>
            <person name="Grigoriev I."/>
            <person name="Longcore J.E."/>
            <person name="James T.Y."/>
        </authorList>
    </citation>
    <scope>NUCLEOTIDE SEQUENCE</scope>
    <source>
        <strain evidence="16">JEL0379</strain>
    </source>
</reference>
<accession>A0AAD5XM14</accession>
<feature type="binding site" evidence="12">
    <location>
        <position position="515"/>
    </location>
    <ligand>
        <name>Zn(2+)</name>
        <dbReference type="ChEBI" id="CHEBI:29105"/>
        <note>catalytic</note>
    </ligand>
</feature>
<evidence type="ECO:0000256" key="7">
    <source>
        <dbReference type="ARBA" id="ARBA00022801"/>
    </source>
</evidence>
<evidence type="ECO:0000256" key="12">
    <source>
        <dbReference type="PIRSR" id="PIRSR601842-2"/>
    </source>
</evidence>
<keyword evidence="8 12" id="KW-0862">Zinc</keyword>
<feature type="compositionally biased region" description="Gly residues" evidence="14">
    <location>
        <begin position="154"/>
        <end position="163"/>
    </location>
</feature>
<feature type="active site" evidence="11">
    <location>
        <position position="486"/>
    </location>
</feature>
<evidence type="ECO:0000256" key="1">
    <source>
        <dbReference type="ARBA" id="ARBA00004613"/>
    </source>
</evidence>
<evidence type="ECO:0000256" key="10">
    <source>
        <dbReference type="ARBA" id="ARBA00023145"/>
    </source>
</evidence>
<keyword evidence="10 13" id="KW-0865">Zymogen</keyword>
<dbReference type="Gene3D" id="1.10.390.10">
    <property type="entry name" value="Neutral Protease Domain 2"/>
    <property type="match status" value="1"/>
</dbReference>
<evidence type="ECO:0000256" key="11">
    <source>
        <dbReference type="PIRSR" id="PIRSR601842-1"/>
    </source>
</evidence>
<gene>
    <name evidence="16" type="primary">MEP5_1</name>
    <name evidence="16" type="ORF">HDU87_004393</name>
</gene>
<comment type="caution">
    <text evidence="16">The sequence shown here is derived from an EMBL/GenBank/DDBJ whole genome shotgun (WGS) entry which is preliminary data.</text>
</comment>
<dbReference type="Gene3D" id="3.10.170.10">
    <property type="match status" value="1"/>
</dbReference>
<comment type="subcellular location">
    <subcellularLocation>
        <location evidence="1 13">Secreted</location>
    </subcellularLocation>
</comment>
<evidence type="ECO:0000256" key="14">
    <source>
        <dbReference type="SAM" id="MobiDB-lite"/>
    </source>
</evidence>
<feature type="binding site" evidence="12">
    <location>
        <position position="300"/>
    </location>
    <ligand>
        <name>Zn(2+)</name>
        <dbReference type="ChEBI" id="CHEBI:29105"/>
        <note>catalytic</note>
    </ligand>
</feature>